<gene>
    <name evidence="2" type="ORF">LVIROSA_LOCUS13812</name>
</gene>
<evidence type="ECO:0000313" key="3">
    <source>
        <dbReference type="Proteomes" id="UP001157418"/>
    </source>
</evidence>
<dbReference type="AlphaFoldDB" id="A0AAU9N1J5"/>
<feature type="transmembrane region" description="Helical" evidence="1">
    <location>
        <begin position="34"/>
        <end position="51"/>
    </location>
</feature>
<keyword evidence="3" id="KW-1185">Reference proteome</keyword>
<evidence type="ECO:0000313" key="2">
    <source>
        <dbReference type="EMBL" id="CAH1426748.1"/>
    </source>
</evidence>
<protein>
    <submittedName>
        <fullName evidence="2">Uncharacterized protein</fullName>
    </submittedName>
</protein>
<evidence type="ECO:0000256" key="1">
    <source>
        <dbReference type="SAM" id="Phobius"/>
    </source>
</evidence>
<comment type="caution">
    <text evidence="2">The sequence shown here is derived from an EMBL/GenBank/DDBJ whole genome shotgun (WGS) entry which is preliminary data.</text>
</comment>
<organism evidence="2 3">
    <name type="scientific">Lactuca virosa</name>
    <dbReference type="NCBI Taxonomy" id="75947"/>
    <lineage>
        <taxon>Eukaryota</taxon>
        <taxon>Viridiplantae</taxon>
        <taxon>Streptophyta</taxon>
        <taxon>Embryophyta</taxon>
        <taxon>Tracheophyta</taxon>
        <taxon>Spermatophyta</taxon>
        <taxon>Magnoliopsida</taxon>
        <taxon>eudicotyledons</taxon>
        <taxon>Gunneridae</taxon>
        <taxon>Pentapetalae</taxon>
        <taxon>asterids</taxon>
        <taxon>campanulids</taxon>
        <taxon>Asterales</taxon>
        <taxon>Asteraceae</taxon>
        <taxon>Cichorioideae</taxon>
        <taxon>Cichorieae</taxon>
        <taxon>Lactucinae</taxon>
        <taxon>Lactuca</taxon>
    </lineage>
</organism>
<accession>A0AAU9N1J5</accession>
<keyword evidence="1" id="KW-1133">Transmembrane helix</keyword>
<dbReference type="Proteomes" id="UP001157418">
    <property type="component" value="Unassembled WGS sequence"/>
</dbReference>
<dbReference type="EMBL" id="CAKMRJ010002223">
    <property type="protein sequence ID" value="CAH1426748.1"/>
    <property type="molecule type" value="Genomic_DNA"/>
</dbReference>
<reference evidence="2 3" key="1">
    <citation type="submission" date="2022-01" db="EMBL/GenBank/DDBJ databases">
        <authorList>
            <person name="Xiong W."/>
            <person name="Schranz E."/>
        </authorList>
    </citation>
    <scope>NUCLEOTIDE SEQUENCE [LARGE SCALE GENOMIC DNA]</scope>
</reference>
<proteinExistence type="predicted"/>
<sequence length="75" mass="8505">MKATNIWKSIGIANRGIDFFSSIHLEKTMEGLKNFILSYLLIAISIVPPFWDKSEVIDHGSKNKILLTMNLTNLI</sequence>
<keyword evidence="1" id="KW-0812">Transmembrane</keyword>
<name>A0AAU9N1J5_9ASTR</name>
<keyword evidence="1" id="KW-0472">Membrane</keyword>